<gene>
    <name evidence="1" type="ORF">HOLleu_28074</name>
</gene>
<comment type="caution">
    <text evidence="1">The sequence shown here is derived from an EMBL/GenBank/DDBJ whole genome shotgun (WGS) entry which is preliminary data.</text>
</comment>
<sequence>MKTKLDTFPKSFCENAPVLYHITERNSSTAYGLFHYASWYHLREKGRRQAAAPHPAESWQDFSKLQKTGLDIVRFTHTKAFNVDKTLIIWLDPILPELAYQRVISRGQKHEVSGFDFNYMTFLWRAQKAFCGDEVQLKHFAGNIVPLQHIYPPHTTSLLRIEVDHTISPIQIVDNVITSEAFTTFWT</sequence>
<name>A0A9Q1H3P8_HOLLE</name>
<evidence type="ECO:0000313" key="2">
    <source>
        <dbReference type="Proteomes" id="UP001152320"/>
    </source>
</evidence>
<protein>
    <submittedName>
        <fullName evidence="1">Uncharacterized protein</fullName>
    </submittedName>
</protein>
<proteinExistence type="predicted"/>
<evidence type="ECO:0000313" key="1">
    <source>
        <dbReference type="EMBL" id="KAJ8031365.1"/>
    </source>
</evidence>
<reference evidence="1" key="1">
    <citation type="submission" date="2021-10" db="EMBL/GenBank/DDBJ databases">
        <title>Tropical sea cucumber genome reveals ecological adaptation and Cuvierian tubules defense mechanism.</title>
        <authorList>
            <person name="Chen T."/>
        </authorList>
    </citation>
    <scope>NUCLEOTIDE SEQUENCE</scope>
    <source>
        <strain evidence="1">Nanhai2018</strain>
        <tissue evidence="1">Muscle</tissue>
    </source>
</reference>
<accession>A0A9Q1H3P8</accession>
<dbReference type="EMBL" id="JAIZAY010000013">
    <property type="protein sequence ID" value="KAJ8031365.1"/>
    <property type="molecule type" value="Genomic_DNA"/>
</dbReference>
<keyword evidence="2" id="KW-1185">Reference proteome</keyword>
<dbReference type="AlphaFoldDB" id="A0A9Q1H3P8"/>
<organism evidence="1 2">
    <name type="scientific">Holothuria leucospilota</name>
    <name type="common">Black long sea cucumber</name>
    <name type="synonym">Mertensiothuria leucospilota</name>
    <dbReference type="NCBI Taxonomy" id="206669"/>
    <lineage>
        <taxon>Eukaryota</taxon>
        <taxon>Metazoa</taxon>
        <taxon>Echinodermata</taxon>
        <taxon>Eleutherozoa</taxon>
        <taxon>Echinozoa</taxon>
        <taxon>Holothuroidea</taxon>
        <taxon>Aspidochirotacea</taxon>
        <taxon>Aspidochirotida</taxon>
        <taxon>Holothuriidae</taxon>
        <taxon>Holothuria</taxon>
    </lineage>
</organism>
<dbReference type="Proteomes" id="UP001152320">
    <property type="component" value="Chromosome 13"/>
</dbReference>